<feature type="transmembrane region" description="Helical" evidence="1">
    <location>
        <begin position="170"/>
        <end position="189"/>
    </location>
</feature>
<evidence type="ECO:0000313" key="3">
    <source>
        <dbReference type="EMBL" id="MFD0850356.1"/>
    </source>
</evidence>
<evidence type="ECO:0000256" key="1">
    <source>
        <dbReference type="SAM" id="Phobius"/>
    </source>
</evidence>
<evidence type="ECO:0000259" key="2">
    <source>
        <dbReference type="Pfam" id="PF14378"/>
    </source>
</evidence>
<organism evidence="3 4">
    <name type="scientific">Sphingosinicella xenopeptidilytica</name>
    <dbReference type="NCBI Taxonomy" id="364098"/>
    <lineage>
        <taxon>Bacteria</taxon>
        <taxon>Pseudomonadati</taxon>
        <taxon>Pseudomonadota</taxon>
        <taxon>Alphaproteobacteria</taxon>
        <taxon>Sphingomonadales</taxon>
        <taxon>Sphingosinicellaceae</taxon>
        <taxon>Sphingosinicella</taxon>
    </lineage>
</organism>
<keyword evidence="4" id="KW-1185">Reference proteome</keyword>
<evidence type="ECO:0000313" key="4">
    <source>
        <dbReference type="Proteomes" id="UP001597124"/>
    </source>
</evidence>
<accession>A0ABW3C795</accession>
<comment type="caution">
    <text evidence="3">The sequence shown here is derived from an EMBL/GenBank/DDBJ whole genome shotgun (WGS) entry which is preliminary data.</text>
</comment>
<proteinExistence type="predicted"/>
<protein>
    <submittedName>
        <fullName evidence="3">Phosphatase PAP2 family protein</fullName>
    </submittedName>
</protein>
<feature type="transmembrane region" description="Helical" evidence="1">
    <location>
        <begin position="58"/>
        <end position="76"/>
    </location>
</feature>
<feature type="transmembrane region" description="Helical" evidence="1">
    <location>
        <begin position="100"/>
        <end position="120"/>
    </location>
</feature>
<keyword evidence="1" id="KW-0472">Membrane</keyword>
<feature type="transmembrane region" description="Helical" evidence="1">
    <location>
        <begin position="304"/>
        <end position="325"/>
    </location>
</feature>
<feature type="transmembrane region" description="Helical" evidence="1">
    <location>
        <begin position="16"/>
        <end position="37"/>
    </location>
</feature>
<reference evidence="4" key="1">
    <citation type="journal article" date="2019" name="Int. J. Syst. Evol. Microbiol.">
        <title>The Global Catalogue of Microorganisms (GCM) 10K type strain sequencing project: providing services to taxonomists for standard genome sequencing and annotation.</title>
        <authorList>
            <consortium name="The Broad Institute Genomics Platform"/>
            <consortium name="The Broad Institute Genome Sequencing Center for Infectious Disease"/>
            <person name="Wu L."/>
            <person name="Ma J."/>
        </authorList>
    </citation>
    <scope>NUCLEOTIDE SEQUENCE [LARGE SCALE GENOMIC DNA]</scope>
    <source>
        <strain evidence="4">CCUG 52537</strain>
    </source>
</reference>
<dbReference type="RefSeq" id="WP_381494486.1">
    <property type="nucleotide sequence ID" value="NZ_JBHTIK010000015.1"/>
</dbReference>
<keyword evidence="1" id="KW-0812">Transmembrane</keyword>
<dbReference type="InterPro" id="IPR026841">
    <property type="entry name" value="Aur1/Ipt1"/>
</dbReference>
<sequence>MYAVLGKPFSIAREEWAWLAPLFLMVAGIYGVSEVVAQWNGASTAALVADYMGKALRAVPLVVSLGLLYHLIRALLSGEAQPLSSMVVSLRAQLQDTSGLVSRLLPLALMPVLFAAMGMLKMQIPHIMPFYLDDLFAAADKLLFLGRQPWELTHALFGSADATLVIDRLYTLWVFGLSVAIGYFALIAPGAERARFFLNFTAIWIVLGVFGAYIGSSAGPCFLAALASPSAPEFAGLMERLTAIDAALKANDGSGLGALHWQTMLWTAHETDTIAFSMGISAMPSLHNAIAFLYVLLAFRIGRVAGLIASLFALTTFVGSIHLGWHYAVDGLVAFAGTYAVWWGVERYFSASAAAN</sequence>
<gene>
    <name evidence="3" type="ORF">ACFQ00_18620</name>
</gene>
<name>A0ABW3C795_SPHXN</name>
<dbReference type="Proteomes" id="UP001597124">
    <property type="component" value="Unassembled WGS sequence"/>
</dbReference>
<keyword evidence="1" id="KW-1133">Transmembrane helix</keyword>
<feature type="domain" description="Inositolphosphotransferase Aur1/Ipt1" evidence="2">
    <location>
        <begin position="139"/>
        <end position="342"/>
    </location>
</feature>
<dbReference type="EMBL" id="JBHTIK010000015">
    <property type="protein sequence ID" value="MFD0850356.1"/>
    <property type="molecule type" value="Genomic_DNA"/>
</dbReference>
<dbReference type="Pfam" id="PF14378">
    <property type="entry name" value="PAP2_3"/>
    <property type="match status" value="1"/>
</dbReference>
<feature type="transmembrane region" description="Helical" evidence="1">
    <location>
        <begin position="274"/>
        <end position="297"/>
    </location>
</feature>
<feature type="transmembrane region" description="Helical" evidence="1">
    <location>
        <begin position="196"/>
        <end position="214"/>
    </location>
</feature>